<dbReference type="AlphaFoldDB" id="A0A0C3QCU4"/>
<reference evidence="2" key="2">
    <citation type="submission" date="2015-01" db="EMBL/GenBank/DDBJ databases">
        <title>Evolutionary Origins and Diversification of the Mycorrhizal Mutualists.</title>
        <authorList>
            <consortium name="DOE Joint Genome Institute"/>
            <consortium name="Mycorrhizal Genomics Consortium"/>
            <person name="Kohler A."/>
            <person name="Kuo A."/>
            <person name="Nagy L.G."/>
            <person name="Floudas D."/>
            <person name="Copeland A."/>
            <person name="Barry K.W."/>
            <person name="Cichocki N."/>
            <person name="Veneault-Fourrey C."/>
            <person name="LaButti K."/>
            <person name="Lindquist E.A."/>
            <person name="Lipzen A."/>
            <person name="Lundell T."/>
            <person name="Morin E."/>
            <person name="Murat C."/>
            <person name="Riley R."/>
            <person name="Ohm R."/>
            <person name="Sun H."/>
            <person name="Tunlid A."/>
            <person name="Henrissat B."/>
            <person name="Grigoriev I.V."/>
            <person name="Hibbett D.S."/>
            <person name="Martin F."/>
        </authorList>
    </citation>
    <scope>NUCLEOTIDE SEQUENCE [LARGE SCALE GENOMIC DNA]</scope>
    <source>
        <strain evidence="2">MUT 4182</strain>
    </source>
</reference>
<keyword evidence="2" id="KW-1185">Reference proteome</keyword>
<protein>
    <submittedName>
        <fullName evidence="1">Uncharacterized protein</fullName>
    </submittedName>
</protein>
<evidence type="ECO:0000313" key="1">
    <source>
        <dbReference type="EMBL" id="KIO22464.1"/>
    </source>
</evidence>
<dbReference type="Proteomes" id="UP000054248">
    <property type="component" value="Unassembled WGS sequence"/>
</dbReference>
<dbReference type="InterPro" id="IPR036047">
    <property type="entry name" value="F-box-like_dom_sf"/>
</dbReference>
<dbReference type="Gene3D" id="1.20.1280.50">
    <property type="match status" value="1"/>
</dbReference>
<name>A0A0C3QCU4_9AGAM</name>
<dbReference type="SUPFAM" id="SSF81383">
    <property type="entry name" value="F-box domain"/>
    <property type="match status" value="1"/>
</dbReference>
<gene>
    <name evidence="1" type="ORF">M407DRAFT_28042</name>
</gene>
<dbReference type="EMBL" id="KN823109">
    <property type="protein sequence ID" value="KIO22464.1"/>
    <property type="molecule type" value="Genomic_DNA"/>
</dbReference>
<organism evidence="1 2">
    <name type="scientific">Tulasnella calospora MUT 4182</name>
    <dbReference type="NCBI Taxonomy" id="1051891"/>
    <lineage>
        <taxon>Eukaryota</taxon>
        <taxon>Fungi</taxon>
        <taxon>Dikarya</taxon>
        <taxon>Basidiomycota</taxon>
        <taxon>Agaricomycotina</taxon>
        <taxon>Agaricomycetes</taxon>
        <taxon>Cantharellales</taxon>
        <taxon>Tulasnellaceae</taxon>
        <taxon>Tulasnella</taxon>
    </lineage>
</organism>
<sequence length="526" mass="59587">MDNEPTGNETLCIHRFPAELLAEIFSLCLLLEQTLRITKAHHLSMTCKRWKAVIETCPQLWTFITPLDGPLLVAKAMALSVPHPIHIACPTSWHQRPKCFIKLVAPHMRRWHSAVLTPPTSDTFLQMLRSGPVKDNPVEPKRDIDPHINRFSVSSSAKEQHNPNLAGGDTPVVQWNGGHLSELRTIELYFSSTRPPYANPTVSDILTILSNCPRLQSLTHHLMVTGYEMEWTAMERNPDFPIIDLPALQHFSLTVPPTYSASLLSGISFPTIAGFALGCCGGEPTDLETWLSSVQSLLQASVDKHVNSRFMVDVYLHYTEVNFQLRAVSFDDEEVGYRHVFSISFVKASVADAIDAMGTVLKDISIDIDHTVLFAESIQDALHQTTLAAIGELPRVKAMVFENCDVEWLLQVLTARNGFGLYPDEETHWVLPQLEELEMRRCIFDPRYVLRMVEGRFGSQQRSNGNTESPVWLKKFRIFSRPDQPWVVTDDPPRWMLRDVQAVLGNGVLEWEVWNEDCSDHETDRS</sequence>
<proteinExistence type="predicted"/>
<dbReference type="OrthoDB" id="3365698at2759"/>
<dbReference type="HOGENOM" id="CLU_024199_1_1_1"/>
<accession>A0A0C3QCU4</accession>
<evidence type="ECO:0000313" key="2">
    <source>
        <dbReference type="Proteomes" id="UP000054248"/>
    </source>
</evidence>
<reference evidence="1 2" key="1">
    <citation type="submission" date="2014-04" db="EMBL/GenBank/DDBJ databases">
        <authorList>
            <consortium name="DOE Joint Genome Institute"/>
            <person name="Kuo A."/>
            <person name="Girlanda M."/>
            <person name="Perotto S."/>
            <person name="Kohler A."/>
            <person name="Nagy L.G."/>
            <person name="Floudas D."/>
            <person name="Copeland A."/>
            <person name="Barry K.W."/>
            <person name="Cichocki N."/>
            <person name="Veneault-Fourrey C."/>
            <person name="LaButti K."/>
            <person name="Lindquist E.A."/>
            <person name="Lipzen A."/>
            <person name="Lundell T."/>
            <person name="Morin E."/>
            <person name="Murat C."/>
            <person name="Sun H."/>
            <person name="Tunlid A."/>
            <person name="Henrissat B."/>
            <person name="Grigoriev I.V."/>
            <person name="Hibbett D.S."/>
            <person name="Martin F."/>
            <person name="Nordberg H.P."/>
            <person name="Cantor M.N."/>
            <person name="Hua S.X."/>
        </authorList>
    </citation>
    <scope>NUCLEOTIDE SEQUENCE [LARGE SCALE GENOMIC DNA]</scope>
    <source>
        <strain evidence="1 2">MUT 4182</strain>
    </source>
</reference>